<feature type="chain" id="PRO_5008013162" evidence="2">
    <location>
        <begin position="25"/>
        <end position="673"/>
    </location>
</feature>
<accession>A0A173UMV6</accession>
<dbReference type="Gene3D" id="3.40.50.410">
    <property type="entry name" value="von Willebrand factor, type A domain"/>
    <property type="match status" value="1"/>
</dbReference>
<feature type="transmembrane region" description="Helical" evidence="1">
    <location>
        <begin position="518"/>
        <end position="538"/>
    </location>
</feature>
<evidence type="ECO:0000256" key="2">
    <source>
        <dbReference type="SAM" id="SignalP"/>
    </source>
</evidence>
<dbReference type="Pfam" id="PF00092">
    <property type="entry name" value="VWA"/>
    <property type="match status" value="1"/>
</dbReference>
<dbReference type="Proteomes" id="UP000095453">
    <property type="component" value="Unassembled WGS sequence"/>
</dbReference>
<dbReference type="PANTHER" id="PTHR10579">
    <property type="entry name" value="CALCIUM-ACTIVATED CHLORIDE CHANNEL REGULATOR"/>
    <property type="match status" value="1"/>
</dbReference>
<protein>
    <submittedName>
        <fullName evidence="4">Mg-chelatase subunit ChlD</fullName>
    </submittedName>
</protein>
<evidence type="ECO:0000313" key="5">
    <source>
        <dbReference type="Proteomes" id="UP000095453"/>
    </source>
</evidence>
<dbReference type="SUPFAM" id="SSF53300">
    <property type="entry name" value="vWA-like"/>
    <property type="match status" value="1"/>
</dbReference>
<dbReference type="InterPro" id="IPR036465">
    <property type="entry name" value="vWFA_dom_sf"/>
</dbReference>
<proteinExistence type="predicted"/>
<keyword evidence="1" id="KW-1133">Transmembrane helix</keyword>
<keyword evidence="2" id="KW-0732">Signal</keyword>
<reference evidence="4 5" key="1">
    <citation type="submission" date="2015-09" db="EMBL/GenBank/DDBJ databases">
        <authorList>
            <consortium name="Pathogen Informatics"/>
        </authorList>
    </citation>
    <scope>NUCLEOTIDE SEQUENCE [LARGE SCALE GENOMIC DNA]</scope>
    <source>
        <strain evidence="4 5">2789STDY5608887</strain>
    </source>
</reference>
<keyword evidence="1" id="KW-0812">Transmembrane</keyword>
<feature type="signal peptide" evidence="2">
    <location>
        <begin position="1"/>
        <end position="24"/>
    </location>
</feature>
<dbReference type="InterPro" id="IPR002035">
    <property type="entry name" value="VWF_A"/>
</dbReference>
<dbReference type="PANTHER" id="PTHR10579:SF43">
    <property type="entry name" value="ZINC FINGER (C3HC4-TYPE RING FINGER) FAMILY PROTEIN"/>
    <property type="match status" value="1"/>
</dbReference>
<dbReference type="EMBL" id="CYXX01000016">
    <property type="protein sequence ID" value="CUN16352.1"/>
    <property type="molecule type" value="Genomic_DNA"/>
</dbReference>
<feature type="domain" description="VWFA" evidence="3">
    <location>
        <begin position="35"/>
        <end position="218"/>
    </location>
</feature>
<dbReference type="PROSITE" id="PS50234">
    <property type="entry name" value="VWFA"/>
    <property type="match status" value="1"/>
</dbReference>
<gene>
    <name evidence="4" type="ORF">ERS852444_02170</name>
</gene>
<dbReference type="RefSeq" id="WP_055169876.1">
    <property type="nucleotide sequence ID" value="NZ_CYXX01000016.1"/>
</dbReference>
<dbReference type="SMART" id="SM00327">
    <property type="entry name" value="VWA"/>
    <property type="match status" value="1"/>
</dbReference>
<evidence type="ECO:0000256" key="1">
    <source>
        <dbReference type="SAM" id="Phobius"/>
    </source>
</evidence>
<sequence length="673" mass="75955">MKKYGMVWILCLFFILFCPQSVYAEEFVSTKNGLDVMFVMDYSGSMKTNDSQDIARGMVKAFVDTVHSADIRVGFVAYNDRILTSTSPLTIQTEEERAKLKELIDQEQYAGNTDIGLGLSYGYELLGKPSGRKQVIVLISDGEADLKGSDTGRTTEISRQDMSTVAQECARTGIRIYTIAFGDYDGNTQTLKEISENTLAQMYTAETPENLIEVLYGIFGTNLDYSIREITDSVFAPGIQNIRISLEENYLDEMDVLLISPRKIGDVGILYGDREIETMNLGNYAVGKITDIDSSIRELTVQAETLENQKLQIYLFSYRSLTPVLELDTTVYKNEPLSYKLYFRDKSGNAVSDENLYENFIYEFSIGDGEEGDTPESFLEIEPSGGSMQGQVIMEQSGTWFFQAYMEDGMGNSSFEPISVVVENRKPNGALPADERFTVLTRERFYVLDEYFTDPDGDPLTYLLQTDSGEYLDAELSNNVLTVHPLKSGTQTILLEVSDGESAYTYEYEIEITPLWKAYGWVFALLAVGVAGIVIWKITHKPRPALERLAEETKKNHFCGRMDAYFTAQPDAEKEIPPLSFELYKVRENKLILGALLEEYPDAVRAMELNEIHLMADEDRRMILYHTSKSVVMIGNSIACKQIQYSVGFGDVIYIMPQDGSYELEIHYIAVIQ</sequence>
<evidence type="ECO:0000313" key="4">
    <source>
        <dbReference type="EMBL" id="CUN16352.1"/>
    </source>
</evidence>
<keyword evidence="1" id="KW-0472">Membrane</keyword>
<dbReference type="InterPro" id="IPR051266">
    <property type="entry name" value="CLCR"/>
</dbReference>
<evidence type="ECO:0000259" key="3">
    <source>
        <dbReference type="PROSITE" id="PS50234"/>
    </source>
</evidence>
<organism evidence="4 5">
    <name type="scientific">Roseburia inulinivorans</name>
    <dbReference type="NCBI Taxonomy" id="360807"/>
    <lineage>
        <taxon>Bacteria</taxon>
        <taxon>Bacillati</taxon>
        <taxon>Bacillota</taxon>
        <taxon>Clostridia</taxon>
        <taxon>Lachnospirales</taxon>
        <taxon>Lachnospiraceae</taxon>
        <taxon>Roseburia</taxon>
    </lineage>
</organism>
<name>A0A173UMV6_9FIRM</name>
<dbReference type="AlphaFoldDB" id="A0A173UMV6"/>